<dbReference type="InterPro" id="IPR013078">
    <property type="entry name" value="His_Pase_superF_clade-1"/>
</dbReference>
<dbReference type="SMART" id="SM00855">
    <property type="entry name" value="PGAM"/>
    <property type="match status" value="1"/>
</dbReference>
<proteinExistence type="predicted"/>
<comment type="caution">
    <text evidence="1">The sequence shown here is derived from an EMBL/GenBank/DDBJ whole genome shotgun (WGS) entry which is preliminary data.</text>
</comment>
<dbReference type="CDD" id="cd07067">
    <property type="entry name" value="HP_PGM_like"/>
    <property type="match status" value="1"/>
</dbReference>
<dbReference type="PANTHER" id="PTHR48100">
    <property type="entry name" value="BROAD-SPECIFICITY PHOSPHATASE YOR283W-RELATED"/>
    <property type="match status" value="1"/>
</dbReference>
<organism evidence="1 2">
    <name type="scientific">Lentzea miocenica</name>
    <dbReference type="NCBI Taxonomy" id="3095431"/>
    <lineage>
        <taxon>Bacteria</taxon>
        <taxon>Bacillati</taxon>
        <taxon>Actinomycetota</taxon>
        <taxon>Actinomycetes</taxon>
        <taxon>Pseudonocardiales</taxon>
        <taxon>Pseudonocardiaceae</taxon>
        <taxon>Lentzea</taxon>
    </lineage>
</organism>
<dbReference type="PANTHER" id="PTHR48100:SF1">
    <property type="entry name" value="HISTIDINE PHOSPHATASE FAMILY PROTEIN-RELATED"/>
    <property type="match status" value="1"/>
</dbReference>
<protein>
    <submittedName>
        <fullName evidence="1">Histidine phosphatase family protein</fullName>
        <ecNumber evidence="1">3.1.3.-</ecNumber>
    </submittedName>
</protein>
<gene>
    <name evidence="1" type="ORF">SK803_12500</name>
</gene>
<dbReference type="InterPro" id="IPR029033">
    <property type="entry name" value="His_PPase_superfam"/>
</dbReference>
<dbReference type="Gene3D" id="3.40.50.1240">
    <property type="entry name" value="Phosphoglycerate mutase-like"/>
    <property type="match status" value="1"/>
</dbReference>
<dbReference type="Pfam" id="PF00300">
    <property type="entry name" value="His_Phos_1"/>
    <property type="match status" value="1"/>
</dbReference>
<reference evidence="1 2" key="1">
    <citation type="submission" date="2023-11" db="EMBL/GenBank/DDBJ databases">
        <title>Lentzea sokolovensis, sp. nov., Lentzea kristufkii, sp. nov., and Lentzea miocenensis, sp. nov., rare actinobacteria from Sokolov Coal Basin, Miocene lacustrine sediment, Czech Republic.</title>
        <authorList>
            <person name="Lara A."/>
            <person name="Kotroba L."/>
            <person name="Nouioui I."/>
            <person name="Neumann-Schaal M."/>
            <person name="Mast Y."/>
            <person name="Chronakova A."/>
        </authorList>
    </citation>
    <scope>NUCLEOTIDE SEQUENCE [LARGE SCALE GENOMIC DNA]</scope>
    <source>
        <strain evidence="1 2">BCCO 10_0856</strain>
    </source>
</reference>
<dbReference type="Proteomes" id="UP001285521">
    <property type="component" value="Unassembled WGS sequence"/>
</dbReference>
<accession>A0ABU4SYP6</accession>
<evidence type="ECO:0000313" key="1">
    <source>
        <dbReference type="EMBL" id="MDX8031039.1"/>
    </source>
</evidence>
<dbReference type="InterPro" id="IPR050275">
    <property type="entry name" value="PGM_Phosphatase"/>
</dbReference>
<dbReference type="SUPFAM" id="SSF53254">
    <property type="entry name" value="Phosphoglycerate mutase-like"/>
    <property type="match status" value="1"/>
</dbReference>
<dbReference type="GO" id="GO:0016787">
    <property type="term" value="F:hydrolase activity"/>
    <property type="evidence" value="ECO:0007669"/>
    <property type="project" value="UniProtKB-KW"/>
</dbReference>
<keyword evidence="1" id="KW-0378">Hydrolase</keyword>
<dbReference type="EMBL" id="JAXAVW010000009">
    <property type="protein sequence ID" value="MDX8031039.1"/>
    <property type="molecule type" value="Genomic_DNA"/>
</dbReference>
<keyword evidence="2" id="KW-1185">Reference proteome</keyword>
<dbReference type="EC" id="3.1.3.-" evidence="1"/>
<sequence>MRAEGLHGELVLIRHGQTHCTPQGRFCGSHEGVLTPAGEQMAKLVGGHPALSGVRAVYTSPAARTRATAALVAAQHGVAVTADERLRELHFGEWEDLLPADVDQELLRRWEFDPALFSPPGGETGLAVMARAVAAVRDALREGGKIAVVTHKAPVRLVLSFFLGLPPSRYREIGNVSVGSLSHLRFAGDRVTLKAIGDVSHLPDEWRTAPDKAEVAA</sequence>
<name>A0ABU4SYP6_9PSEU</name>
<evidence type="ECO:0000313" key="2">
    <source>
        <dbReference type="Proteomes" id="UP001285521"/>
    </source>
</evidence>
<dbReference type="RefSeq" id="WP_319966105.1">
    <property type="nucleotide sequence ID" value="NZ_JAXAVW010000009.1"/>
</dbReference>